<reference evidence="4" key="1">
    <citation type="journal article" date="2013" name="Science">
        <title>Gene transfer from bacteria and archaea facilitated evolution of an extremophilic eukaryote.</title>
        <authorList>
            <person name="Schonknecht G."/>
            <person name="Chen W.H."/>
            <person name="Ternes C.M."/>
            <person name="Barbier G.G."/>
            <person name="Shrestha R.P."/>
            <person name="Stanke M."/>
            <person name="Brautigam A."/>
            <person name="Baker B.J."/>
            <person name="Banfield J.F."/>
            <person name="Garavito R.M."/>
            <person name="Carr K."/>
            <person name="Wilkerson C."/>
            <person name="Rensing S.A."/>
            <person name="Gagneul D."/>
            <person name="Dickenson N.E."/>
            <person name="Oesterhelt C."/>
            <person name="Lercher M.J."/>
            <person name="Weber A.P."/>
        </authorList>
    </citation>
    <scope>NUCLEOTIDE SEQUENCE [LARGE SCALE GENOMIC DNA]</scope>
    <source>
        <strain evidence="4">074W</strain>
    </source>
</reference>
<comment type="similarity">
    <text evidence="1">Belongs to the AHA1 family.</text>
</comment>
<dbReference type="OMA" id="GDCEVNQ"/>
<dbReference type="SMART" id="SM01000">
    <property type="entry name" value="Aha1_N"/>
    <property type="match status" value="1"/>
</dbReference>
<dbReference type="Gene3D" id="3.30.530.20">
    <property type="match status" value="1"/>
</dbReference>
<dbReference type="CDD" id="cd08892">
    <property type="entry name" value="SRPBCC_Aha1"/>
    <property type="match status" value="1"/>
</dbReference>
<dbReference type="eggNOG" id="KOG2936">
    <property type="taxonomic scope" value="Eukaryota"/>
</dbReference>
<dbReference type="Pfam" id="PF09229">
    <property type="entry name" value="Aha1_N"/>
    <property type="match status" value="1"/>
</dbReference>
<dbReference type="KEGG" id="gsl:Gasu_54990"/>
<keyword evidence="4" id="KW-1185">Reference proteome</keyword>
<gene>
    <name evidence="3" type="ORF">Gasu_54990</name>
</gene>
<dbReference type="GO" id="GO:0051087">
    <property type="term" value="F:protein-folding chaperone binding"/>
    <property type="evidence" value="ECO:0007669"/>
    <property type="project" value="InterPro"/>
</dbReference>
<dbReference type="InterPro" id="IPR013538">
    <property type="entry name" value="ASHA1/2-like_C"/>
</dbReference>
<evidence type="ECO:0000313" key="3">
    <source>
        <dbReference type="EMBL" id="EME26929.1"/>
    </source>
</evidence>
<organism evidence="3 4">
    <name type="scientific">Galdieria sulphuraria</name>
    <name type="common">Red alga</name>
    <dbReference type="NCBI Taxonomy" id="130081"/>
    <lineage>
        <taxon>Eukaryota</taxon>
        <taxon>Rhodophyta</taxon>
        <taxon>Bangiophyceae</taxon>
        <taxon>Galdieriales</taxon>
        <taxon>Galdieriaceae</taxon>
        <taxon>Galdieria</taxon>
    </lineage>
</organism>
<dbReference type="GO" id="GO:0005829">
    <property type="term" value="C:cytosol"/>
    <property type="evidence" value="ECO:0007669"/>
    <property type="project" value="TreeGrafter"/>
</dbReference>
<proteinExistence type="inferred from homology"/>
<dbReference type="GO" id="GO:0001671">
    <property type="term" value="F:ATPase activator activity"/>
    <property type="evidence" value="ECO:0007669"/>
    <property type="project" value="InterPro"/>
</dbReference>
<evidence type="ECO:0000256" key="1">
    <source>
        <dbReference type="ARBA" id="ARBA00006817"/>
    </source>
</evidence>
<dbReference type="RefSeq" id="XP_005703449.1">
    <property type="nucleotide sequence ID" value="XM_005703392.1"/>
</dbReference>
<dbReference type="Gramene" id="EME26929">
    <property type="protein sequence ID" value="EME26929"/>
    <property type="gene ID" value="Gasu_54990"/>
</dbReference>
<dbReference type="Pfam" id="PF08327">
    <property type="entry name" value="AHSA1"/>
    <property type="match status" value="1"/>
</dbReference>
<dbReference type="PANTHER" id="PTHR13009">
    <property type="entry name" value="HEAT SHOCK PROTEIN 90 HSP90 CO-CHAPERONE AHA-1"/>
    <property type="match status" value="1"/>
</dbReference>
<dbReference type="InterPro" id="IPR036338">
    <property type="entry name" value="Aha1"/>
</dbReference>
<feature type="domain" description="Activator of Hsp90 ATPase AHSA1-like N-terminal" evidence="2">
    <location>
        <begin position="29"/>
        <end position="157"/>
    </location>
</feature>
<dbReference type="SUPFAM" id="SSF55961">
    <property type="entry name" value="Bet v1-like"/>
    <property type="match status" value="1"/>
</dbReference>
<evidence type="ECO:0000259" key="2">
    <source>
        <dbReference type="SMART" id="SM01000"/>
    </source>
</evidence>
<dbReference type="EMBL" id="KB454540">
    <property type="protein sequence ID" value="EME26929.1"/>
    <property type="molecule type" value="Genomic_DNA"/>
</dbReference>
<dbReference type="GeneID" id="17085873"/>
<dbReference type="AlphaFoldDB" id="M2XU39"/>
<dbReference type="InterPro" id="IPR023393">
    <property type="entry name" value="START-like_dom_sf"/>
</dbReference>
<accession>M2XU39</accession>
<sequence length="359" mass="41014">MALRGQGDKRWIVEEREDGTNVNHWHWNEYDVSSWAAKRLKEMLSGSSCPLVSPWYFRINSTEQVHGEATVYVRKGRVKSLCDLEITGQWSVVQAKCSEDEECVQGTFSIELLSGEPEISLTATTGDRQKWETSNWEVEAKNWLRQVLVDFIEQLGAGANLSISKNRNMSEDEVVVGQPRAQSNDNTIRNQAETIVQPKVEEESSVLASKDHVHDQLSSRGVAIKKLELWDKFRASPKDLYDCFVLAPKIQAYTRQHAEISPQVNCAFSLLQGQITGTIVSLEPEKRIVQEWRMKDWPSGHYSRVTIELQSKAEEGLTRLHLIQESVPEDYAQQTEQGWRQHIFLPIKVVFGYAPEIPF</sequence>
<dbReference type="Gene3D" id="3.15.10.20">
    <property type="entry name" value="Activator of Hsp90 ATPase Aha1, N-terminal domain"/>
    <property type="match status" value="1"/>
</dbReference>
<dbReference type="STRING" id="130081.M2XU39"/>
<protein>
    <recommendedName>
        <fullName evidence="2">Activator of Hsp90 ATPase AHSA1-like N-terminal domain-containing protein</fullName>
    </recommendedName>
</protein>
<dbReference type="GO" id="GO:0006457">
    <property type="term" value="P:protein folding"/>
    <property type="evidence" value="ECO:0007669"/>
    <property type="project" value="TreeGrafter"/>
</dbReference>
<dbReference type="Proteomes" id="UP000030680">
    <property type="component" value="Unassembled WGS sequence"/>
</dbReference>
<evidence type="ECO:0000313" key="4">
    <source>
        <dbReference type="Proteomes" id="UP000030680"/>
    </source>
</evidence>
<dbReference type="OrthoDB" id="567237at2759"/>
<name>M2XU39_GALSU</name>
<dbReference type="SUPFAM" id="SSF103111">
    <property type="entry name" value="Activator of Hsp90 ATPase, Aha1"/>
    <property type="match status" value="1"/>
</dbReference>
<dbReference type="InterPro" id="IPR015310">
    <property type="entry name" value="AHSA1-like_N"/>
</dbReference>
<dbReference type="PANTHER" id="PTHR13009:SF22">
    <property type="entry name" value="LD43819P"/>
    <property type="match status" value="1"/>
</dbReference>